<keyword evidence="2" id="KW-1185">Reference proteome</keyword>
<protein>
    <recommendedName>
        <fullName evidence="3">Dihydroorotate dehydrogenase</fullName>
    </recommendedName>
</protein>
<evidence type="ECO:0000313" key="2">
    <source>
        <dbReference type="Proteomes" id="UP000193409"/>
    </source>
</evidence>
<gene>
    <name evidence="1" type="ORF">PSA7680_02962</name>
</gene>
<dbReference type="AlphaFoldDB" id="A0A1Y5T6D0"/>
<dbReference type="Proteomes" id="UP000193409">
    <property type="component" value="Unassembled WGS sequence"/>
</dbReference>
<organism evidence="1 2">
    <name type="scientific">Pseudoruegeria aquimaris</name>
    <dbReference type="NCBI Taxonomy" id="393663"/>
    <lineage>
        <taxon>Bacteria</taxon>
        <taxon>Pseudomonadati</taxon>
        <taxon>Pseudomonadota</taxon>
        <taxon>Alphaproteobacteria</taxon>
        <taxon>Rhodobacterales</taxon>
        <taxon>Roseobacteraceae</taxon>
        <taxon>Pseudoruegeria</taxon>
    </lineage>
</organism>
<sequence>MDDELDLFFGAARAADAVPTTDLLMRIAADADAEADARAAEARAAAPRAPRRGVWAGLLAAVGGWPALAGVMTASAAGFWIGFSAPEPFADGVSWLNDTAYVSDYLPSYELATALE</sequence>
<accession>A0A1Y5T6D0</accession>
<evidence type="ECO:0000313" key="1">
    <source>
        <dbReference type="EMBL" id="SLN56884.1"/>
    </source>
</evidence>
<name>A0A1Y5T6D0_9RHOB</name>
<reference evidence="1 2" key="1">
    <citation type="submission" date="2017-03" db="EMBL/GenBank/DDBJ databases">
        <authorList>
            <person name="Afonso C.L."/>
            <person name="Miller P.J."/>
            <person name="Scott M.A."/>
            <person name="Spackman E."/>
            <person name="Goraichik I."/>
            <person name="Dimitrov K.M."/>
            <person name="Suarez D.L."/>
            <person name="Swayne D.E."/>
        </authorList>
    </citation>
    <scope>NUCLEOTIDE SEQUENCE [LARGE SCALE GENOMIC DNA]</scope>
    <source>
        <strain evidence="1 2">CECT 7680</strain>
    </source>
</reference>
<proteinExistence type="predicted"/>
<dbReference type="EMBL" id="FWFQ01000024">
    <property type="protein sequence ID" value="SLN56884.1"/>
    <property type="molecule type" value="Genomic_DNA"/>
</dbReference>
<evidence type="ECO:0008006" key="3">
    <source>
        <dbReference type="Google" id="ProtNLM"/>
    </source>
</evidence>